<dbReference type="GO" id="GO:0061630">
    <property type="term" value="F:ubiquitin protein ligase activity"/>
    <property type="evidence" value="ECO:0007669"/>
    <property type="project" value="TreeGrafter"/>
</dbReference>
<evidence type="ECO:0000259" key="1">
    <source>
        <dbReference type="Pfam" id="PF08005"/>
    </source>
</evidence>
<dbReference type="Pfam" id="PF08005">
    <property type="entry name" value="PHR"/>
    <property type="match status" value="1"/>
</dbReference>
<gene>
    <name evidence="2" type="ORF">CGOC_LOCUS767</name>
</gene>
<dbReference type="PANTHER" id="PTHR45943:SF1">
    <property type="entry name" value="E3 UBIQUITIN-PROTEIN LIGASE MYCBP2"/>
    <property type="match status" value="1"/>
</dbReference>
<dbReference type="PANTHER" id="PTHR45943">
    <property type="entry name" value="E3 UBIQUITIN-PROTEIN LIGASE MYCBP2"/>
    <property type="match status" value="1"/>
</dbReference>
<organism evidence="2 3">
    <name type="scientific">Cylicostephanus goldi</name>
    <name type="common">Nematode worm</name>
    <dbReference type="NCBI Taxonomy" id="71465"/>
    <lineage>
        <taxon>Eukaryota</taxon>
        <taxon>Metazoa</taxon>
        <taxon>Ecdysozoa</taxon>
        <taxon>Nematoda</taxon>
        <taxon>Chromadorea</taxon>
        <taxon>Rhabditida</taxon>
        <taxon>Rhabditina</taxon>
        <taxon>Rhabditomorpha</taxon>
        <taxon>Strongyloidea</taxon>
        <taxon>Strongylidae</taxon>
        <taxon>Cylicostephanus</taxon>
    </lineage>
</organism>
<keyword evidence="3" id="KW-1185">Reference proteome</keyword>
<reference evidence="2 3" key="1">
    <citation type="submission" date="2018-11" db="EMBL/GenBank/DDBJ databases">
        <authorList>
            <consortium name="Pathogen Informatics"/>
        </authorList>
    </citation>
    <scope>NUCLEOTIDE SEQUENCE [LARGE SCALE GENOMIC DNA]</scope>
</reference>
<evidence type="ECO:0000313" key="2">
    <source>
        <dbReference type="EMBL" id="VDK46434.1"/>
    </source>
</evidence>
<dbReference type="AlphaFoldDB" id="A0A3P6RNX6"/>
<dbReference type="GO" id="GO:0008582">
    <property type="term" value="P:regulation of synaptic assembly at neuromuscular junction"/>
    <property type="evidence" value="ECO:0007669"/>
    <property type="project" value="TreeGrafter"/>
</dbReference>
<dbReference type="InterPro" id="IPR038648">
    <property type="entry name" value="PHR_sf"/>
</dbReference>
<dbReference type="EMBL" id="UYRV01001188">
    <property type="protein sequence ID" value="VDK46434.1"/>
    <property type="molecule type" value="Genomic_DNA"/>
</dbReference>
<dbReference type="GO" id="GO:0007411">
    <property type="term" value="P:axon guidance"/>
    <property type="evidence" value="ECO:0007669"/>
    <property type="project" value="TreeGrafter"/>
</dbReference>
<dbReference type="OrthoDB" id="636773at2759"/>
<dbReference type="GO" id="GO:0005634">
    <property type="term" value="C:nucleus"/>
    <property type="evidence" value="ECO:0007669"/>
    <property type="project" value="TreeGrafter"/>
</dbReference>
<feature type="domain" description="PHR" evidence="1">
    <location>
        <begin position="24"/>
        <end position="165"/>
    </location>
</feature>
<dbReference type="Proteomes" id="UP000271889">
    <property type="component" value="Unassembled WGS sequence"/>
</dbReference>
<accession>A0A3P6RNX6</accession>
<dbReference type="InterPro" id="IPR012983">
    <property type="entry name" value="PHR"/>
</dbReference>
<name>A0A3P6RNX6_CYLGO</name>
<dbReference type="GO" id="GO:0005886">
    <property type="term" value="C:plasma membrane"/>
    <property type="evidence" value="ECO:0007669"/>
    <property type="project" value="TreeGrafter"/>
</dbReference>
<protein>
    <recommendedName>
        <fullName evidence="1">PHR domain-containing protein</fullName>
    </recommendedName>
</protein>
<sequence>MRPHHPVDDQLFVDLSQQEERPFSGWGYSAHSIEAIQVKASKDIRLLGIGLYGGRGEYIAKIKLFRLPSDVSDEQCAELLSESDETLYDCGQRETAALMLAQPVLVKANHWHVVSAKISGPSSDCGATGRRVVECDDVVFTFRNSAISNNGTDVNVGQIPELYYQVVSSSGEGGSSDDEKPDEYASSRLFSSTSMDTVSPCAFLALLRVLDWSLSRVFEFHCEGDQRLWNTERAAATSLIVMRILSRYVLLVYDNSSEGDEPSAAFADAVVLLHSALLSLFDRANDCILEEVSVSVLVPERTINPQ</sequence>
<dbReference type="Gene3D" id="2.60.120.820">
    <property type="entry name" value="PHR domain"/>
    <property type="match status" value="1"/>
</dbReference>
<evidence type="ECO:0000313" key="3">
    <source>
        <dbReference type="Proteomes" id="UP000271889"/>
    </source>
</evidence>
<proteinExistence type="predicted"/>